<name>A0A8H9Z2M6_9PSED</name>
<evidence type="ECO:0008006" key="2">
    <source>
        <dbReference type="Google" id="ProtNLM"/>
    </source>
</evidence>
<comment type="caution">
    <text evidence="1">The sequence shown here is derived from an EMBL/GenBank/DDBJ whole genome shotgun (WGS) entry which is preliminary data.</text>
</comment>
<sequence length="307" mass="35166">MKKNLTEEQQNQLIGHLTKKGFYRGGKTKLSIFLCGGDVANHQSGRHQFSQFLAKAKNIDVFYPEDLFDDLLAGQGQHSLLSLENILAEAVDVIILFPESPGSFTELGAFSNNDNLRKKLICIQDAKFKSKRSFINYGPIRLLRGINSNLVIRYNANELAELCSTPFKDLKNSLLLKSVTRAIDKILKEHKVEKGIGNLLYVDRFILPCIYLLEDVSFRTLHELTIKAIKQDDVLSKIIVRSTLTRLINQRKILRTINGYQVTTVGANHVRSVFERKRLDGLRLEIMNFENRRRSTFNYDNIPYVHP</sequence>
<evidence type="ECO:0000313" key="1">
    <source>
        <dbReference type="EMBL" id="MBC3298959.1"/>
    </source>
</evidence>
<dbReference type="NCBIfam" id="NF038232">
    <property type="entry name" value="STM3845_fam"/>
    <property type="match status" value="1"/>
</dbReference>
<gene>
    <name evidence="1" type="ORF">HU722_46305</name>
</gene>
<protein>
    <recommendedName>
        <fullName evidence="2">UDP-3-O-(3-hydroxymyristoyl)glucosamine N-acyltransferase</fullName>
    </recommendedName>
</protein>
<dbReference type="InterPro" id="IPR049725">
    <property type="entry name" value="STM3845-like"/>
</dbReference>
<accession>A0A8H9Z2M6</accession>
<reference evidence="1" key="1">
    <citation type="journal article" date="2020" name="Microorganisms">
        <title>Reliable Identification of Environmental Pseudomonas Isolates Using the rpoD Gene.</title>
        <authorList>
            <consortium name="The Broad Institute Genome Sequencing Platform"/>
            <person name="Girard L."/>
            <person name="Lood C."/>
            <person name="Rokni-Zadeh H."/>
            <person name="van Noort V."/>
            <person name="Lavigne R."/>
            <person name="De Mot R."/>
        </authorList>
    </citation>
    <scope>NUCLEOTIDE SEQUENCE [LARGE SCALE GENOMIC DNA]</scope>
    <source>
        <strain evidence="1">SWRI145</strain>
    </source>
</reference>
<dbReference type="AlphaFoldDB" id="A0A8H9Z2M6"/>
<organism evidence="1">
    <name type="scientific">Pseudomonas tritici</name>
    <dbReference type="NCBI Taxonomy" id="2745518"/>
    <lineage>
        <taxon>Bacteria</taxon>
        <taxon>Pseudomonadati</taxon>
        <taxon>Pseudomonadota</taxon>
        <taxon>Gammaproteobacteria</taxon>
        <taxon>Pseudomonadales</taxon>
        <taxon>Pseudomonadaceae</taxon>
        <taxon>Pseudomonas</taxon>
    </lineage>
</organism>
<dbReference type="EMBL" id="JABWQF010000057">
    <property type="protein sequence ID" value="MBC3298959.1"/>
    <property type="molecule type" value="Genomic_DNA"/>
</dbReference>
<proteinExistence type="predicted"/>